<evidence type="ECO:0000313" key="4">
    <source>
        <dbReference type="EMBL" id="QCW84051.1"/>
    </source>
</evidence>
<feature type="compositionally biased region" description="Basic and acidic residues" evidence="1">
    <location>
        <begin position="635"/>
        <end position="646"/>
    </location>
</feature>
<dbReference type="NCBIfam" id="TIGR03505">
    <property type="entry name" value="FimV_core"/>
    <property type="match status" value="1"/>
</dbReference>
<protein>
    <submittedName>
        <fullName evidence="4">Fimbrial protein FimV</fullName>
    </submittedName>
</protein>
<evidence type="ECO:0000259" key="3">
    <source>
        <dbReference type="Pfam" id="PF25800"/>
    </source>
</evidence>
<dbReference type="InterPro" id="IPR020012">
    <property type="entry name" value="LysM_FimV"/>
</dbReference>
<reference evidence="5" key="1">
    <citation type="journal article" date="2019" name="J. Bacteriol.">
        <title>A Mutagenic Screen Identifies a TonB-Dependent Receptor Required for the Lanthanide Metal Switch in the Type I Methanotroph 'Methylotuvimicrobium buryatense' 5GB1C.</title>
        <authorList>
            <person name="Groom J.D."/>
            <person name="Ford S.M."/>
            <person name="Pesesky M.W."/>
            <person name="Lidstrom M.E."/>
        </authorList>
    </citation>
    <scope>NUCLEOTIDE SEQUENCE [LARGE SCALE GENOMIC DNA]</scope>
    <source>
        <strain evidence="5">5GB1C</strain>
    </source>
</reference>
<evidence type="ECO:0000313" key="5">
    <source>
        <dbReference type="Proteomes" id="UP000305881"/>
    </source>
</evidence>
<keyword evidence="2" id="KW-0812">Transmembrane</keyword>
<feature type="region of interest" description="Disordered" evidence="1">
    <location>
        <begin position="360"/>
        <end position="394"/>
    </location>
</feature>
<keyword evidence="2" id="KW-0472">Membrane</keyword>
<dbReference type="InterPro" id="IPR020011">
    <property type="entry name" value="FimV_C"/>
</dbReference>
<evidence type="ECO:0000256" key="1">
    <source>
        <dbReference type="SAM" id="MobiDB-lite"/>
    </source>
</evidence>
<dbReference type="EMBL" id="CP035467">
    <property type="protein sequence ID" value="QCW84051.1"/>
    <property type="molecule type" value="Genomic_DNA"/>
</dbReference>
<feature type="transmembrane region" description="Helical" evidence="2">
    <location>
        <begin position="409"/>
        <end position="430"/>
    </location>
</feature>
<feature type="compositionally biased region" description="Basic and acidic residues" evidence="1">
    <location>
        <begin position="672"/>
        <end position="686"/>
    </location>
</feature>
<dbReference type="Gene3D" id="1.20.58.2200">
    <property type="match status" value="1"/>
</dbReference>
<feature type="region of interest" description="Disordered" evidence="1">
    <location>
        <begin position="842"/>
        <end position="862"/>
    </location>
</feature>
<keyword evidence="5" id="KW-1185">Reference proteome</keyword>
<dbReference type="KEGG" id="mbur:EQU24_18760"/>
<feature type="region of interest" description="Disordered" evidence="1">
    <location>
        <begin position="292"/>
        <end position="328"/>
    </location>
</feature>
<dbReference type="Proteomes" id="UP000305881">
    <property type="component" value="Chromosome"/>
</dbReference>
<feature type="compositionally biased region" description="Basic and acidic residues" evidence="1">
    <location>
        <begin position="360"/>
        <end position="369"/>
    </location>
</feature>
<feature type="region of interest" description="Disordered" evidence="1">
    <location>
        <begin position="724"/>
        <end position="744"/>
    </location>
</feature>
<dbReference type="InterPro" id="IPR011990">
    <property type="entry name" value="TPR-like_helical_dom_sf"/>
</dbReference>
<dbReference type="InterPro" id="IPR038440">
    <property type="entry name" value="FimV_C_sf"/>
</dbReference>
<keyword evidence="2" id="KW-1133">Transmembrane helix</keyword>
<gene>
    <name evidence="4" type="ORF">EQU24_18760</name>
</gene>
<feature type="compositionally biased region" description="Acidic residues" evidence="1">
    <location>
        <begin position="647"/>
        <end position="664"/>
    </location>
</feature>
<evidence type="ECO:0000256" key="2">
    <source>
        <dbReference type="SAM" id="Phobius"/>
    </source>
</evidence>
<feature type="compositionally biased region" description="Basic and acidic residues" evidence="1">
    <location>
        <begin position="302"/>
        <end position="328"/>
    </location>
</feature>
<feature type="region of interest" description="Disordered" evidence="1">
    <location>
        <begin position="635"/>
        <end position="710"/>
    </location>
</feature>
<organism evidence="4 5">
    <name type="scientific">Methylotuvimicrobium buryatense</name>
    <name type="common">Methylomicrobium buryatense</name>
    <dbReference type="NCBI Taxonomy" id="95641"/>
    <lineage>
        <taxon>Bacteria</taxon>
        <taxon>Pseudomonadati</taxon>
        <taxon>Pseudomonadota</taxon>
        <taxon>Gammaproteobacteria</taxon>
        <taxon>Methylococcales</taxon>
        <taxon>Methylococcaceae</taxon>
        <taxon>Methylotuvimicrobium</taxon>
    </lineage>
</organism>
<accession>A0A4P9UUF8</accession>
<dbReference type="Pfam" id="PF25800">
    <property type="entry name" value="FimV_N"/>
    <property type="match status" value="1"/>
</dbReference>
<name>A0A4P9UUF8_METBY</name>
<proteinExistence type="predicted"/>
<dbReference type="AlphaFoldDB" id="A0A4P9UUF8"/>
<feature type="domain" description="FimV N-terminal" evidence="3">
    <location>
        <begin position="29"/>
        <end position="136"/>
    </location>
</feature>
<sequence length="862" mass="96073">MCIKESNVRKLTKTIALVSLMTPTSVLPLGIGDITLHSALNQSLDAEIALMLAPDENPSDITVKLAPPDKFDEAGLPWSYFLSKIKFNLVPVSDKRAVIKLSSTEVLKEPFLDFLIEVNWPKGTLYREFTVLVDPPSTYQQPVLPVPSDYGVTPAEQEYARVVERPVAPAPRREEARMPASGVYGPVSRNETLWAVATKVRPSNDVSVEQTMIALLENNPGAFYKDNVNALKAGARLKVPEREVILKLSHRQAVAEYGRQNQVWRGQLAAATEAPVDEEVIDSQLRLVAPTQEDVAQTERVVSGERDERLLQPVDPDKTDQDESSRDDAELRARLEKLEEQLAVMQQMLAIKDEQLAALQHKEPSEKVEAPPPPVVTQPVKEAAPQPRPAVKPPQAVAQEPVSELLDSFYYAIIALVGAGLLGGLGWLWLRKRQTEKETDTDSMFAASSQISLPSSDDELNLLAAEDESAYDVGTVGESSFLSEFTPSDFDAFDSDQHEVDPISEADVYLAYGRYQQAEGLIRQAIVEHPENDDYKLKLLEIFYANENKDAFDSYANELKQAGKNENIEFWAKVTEMASEISPGSVLFTADFDTEDDIEDALVTENVSRDVDAANSGDISEDNRFDFDLPEFEKMEHEEEQSSLKDEEAEDEKPDNSLDFDLESFDFSVPEPEDRPIEVSEQRTSEQNRQYDNQIEFDLNPTTEPSAEKKTDALGLEEIESFDFDAFDSGTEQKPDTAAFSGMDDFDEFDEFDVSFDEKETQAKDASGLTEEEKDDAGFDFNFDFALDSTSKKGSDDSFPDDLDLGVSDLTDMDEFETKIDLARAYIDMGDSDAAKDIAQEVLDKGSPEQKKIAQSILDELK</sequence>
<dbReference type="OrthoDB" id="5298707at2"/>
<dbReference type="InterPro" id="IPR057840">
    <property type="entry name" value="FimV_N"/>
</dbReference>
<dbReference type="STRING" id="675511.GCA_000341735_03690"/>
<feature type="compositionally biased region" description="Basic and acidic residues" evidence="1">
    <location>
        <begin position="842"/>
        <end position="852"/>
    </location>
</feature>
<dbReference type="Gene3D" id="1.25.40.10">
    <property type="entry name" value="Tetratricopeptide repeat domain"/>
    <property type="match status" value="1"/>
</dbReference>
<dbReference type="NCBIfam" id="TIGR03504">
    <property type="entry name" value="FimV_Cterm"/>
    <property type="match status" value="1"/>
</dbReference>